<dbReference type="InterPro" id="IPR010061">
    <property type="entry name" value="MeMal-semiAld_DH"/>
</dbReference>
<evidence type="ECO:0000256" key="3">
    <source>
        <dbReference type="ARBA" id="ARBA00023027"/>
    </source>
</evidence>
<dbReference type="InterPro" id="IPR016162">
    <property type="entry name" value="Ald_DH_N"/>
</dbReference>
<dbReference type="EC" id="1.2.1.27" evidence="1"/>
<keyword evidence="6" id="KW-1185">Reference proteome</keyword>
<evidence type="ECO:0000313" key="5">
    <source>
        <dbReference type="EMBL" id="KAA9131625.1"/>
    </source>
</evidence>
<keyword evidence="2" id="KW-0560">Oxidoreductase</keyword>
<sequence length="498" mass="52810">MSSTVQHYINGAVVSGGERQADIMNPALGAASGQVALADVATVHQAIDAAEKAAAGWRDVPPAKRATILFEYKRLLEENFDAIAGLITREHGKTFSDAQGELRRGIEVVDYACGAPELLKGEFSKNAGPGIDTWVERQPLGVVAGITPFNFPAMVPMWMFPMAIACGNAFILKPSEKDPSAAIELARLFSHAGLPDGVFNVVNGDVEAVSELLTEPRVQAVSFVGSTPVAEHIYRTASAAGKRVQALGGAKNCAVVMPDADLDNAASALVGAAYGSCGERCMAISVAICVGDETADALVGKISAQLDGLSIGNGMDDGVAMGPLITAEHLERVRGYVAKGVEEGADLVIDGRDTVPAGLDGYFLGGCLFDRVQPGMTIFEEEIFGPVLCVMRAANLDQAMTWINDHAYGNGTCVFTRDGESARRFTDRIQVGMVGVNVPLPVPVASHSFGGWKRSLFGDLYAYGPDAVRFYTRTKTISQRWPDSRTREAANFDFPSNG</sequence>
<evidence type="ECO:0000256" key="2">
    <source>
        <dbReference type="ARBA" id="ARBA00023002"/>
    </source>
</evidence>
<dbReference type="FunFam" id="3.40.309.10:FF:000002">
    <property type="entry name" value="Methylmalonate-semialdehyde dehydrogenase (Acylating)"/>
    <property type="match status" value="1"/>
</dbReference>
<keyword evidence="3" id="KW-0520">NAD</keyword>
<dbReference type="InterPro" id="IPR015590">
    <property type="entry name" value="Aldehyde_DH_dom"/>
</dbReference>
<dbReference type="FunFam" id="3.40.605.10:FF:000003">
    <property type="entry name" value="Methylmalonate-semialdehyde dehydrogenase [acylating]"/>
    <property type="match status" value="1"/>
</dbReference>
<dbReference type="RefSeq" id="WP_150864296.1">
    <property type="nucleotide sequence ID" value="NZ_VYXP01000005.1"/>
</dbReference>
<dbReference type="GO" id="GO:0006574">
    <property type="term" value="P:L-valine catabolic process"/>
    <property type="evidence" value="ECO:0007669"/>
    <property type="project" value="TreeGrafter"/>
</dbReference>
<name>A0A5N0T9C1_9GAMM</name>
<dbReference type="SUPFAM" id="SSF53720">
    <property type="entry name" value="ALDH-like"/>
    <property type="match status" value="1"/>
</dbReference>
<dbReference type="InterPro" id="IPR016161">
    <property type="entry name" value="Ald_DH/histidinol_DH"/>
</dbReference>
<dbReference type="GO" id="GO:0006210">
    <property type="term" value="P:thymine catabolic process"/>
    <property type="evidence" value="ECO:0007669"/>
    <property type="project" value="TreeGrafter"/>
</dbReference>
<gene>
    <name evidence="5" type="ORF">F3N42_09930</name>
</gene>
<dbReference type="InterPro" id="IPR016160">
    <property type="entry name" value="Ald_DH_CS_CYS"/>
</dbReference>
<dbReference type="Gene3D" id="3.40.605.10">
    <property type="entry name" value="Aldehyde Dehydrogenase, Chain A, domain 1"/>
    <property type="match status" value="1"/>
</dbReference>
<feature type="domain" description="Aldehyde dehydrogenase" evidence="4">
    <location>
        <begin position="18"/>
        <end position="477"/>
    </location>
</feature>
<protein>
    <recommendedName>
        <fullName evidence="1">methylmalonate-semialdehyde dehydrogenase (CoA acylating)</fullName>
        <ecNumber evidence="1">1.2.1.27</ecNumber>
    </recommendedName>
</protein>
<dbReference type="NCBIfam" id="TIGR01722">
    <property type="entry name" value="MMSDH"/>
    <property type="match status" value="1"/>
</dbReference>
<accession>A0A5N0T9C1</accession>
<evidence type="ECO:0000313" key="6">
    <source>
        <dbReference type="Proteomes" id="UP000325372"/>
    </source>
</evidence>
<dbReference type="GO" id="GO:0004491">
    <property type="term" value="F:methylmalonate-semialdehyde dehydrogenase (acylating, NAD) activity"/>
    <property type="evidence" value="ECO:0007669"/>
    <property type="project" value="UniProtKB-EC"/>
</dbReference>
<dbReference type="EMBL" id="VYXP01000005">
    <property type="protein sequence ID" value="KAA9131625.1"/>
    <property type="molecule type" value="Genomic_DNA"/>
</dbReference>
<dbReference type="InterPro" id="IPR016163">
    <property type="entry name" value="Ald_DH_C"/>
</dbReference>
<dbReference type="CDD" id="cd07085">
    <property type="entry name" value="ALDH_F6_MMSDH"/>
    <property type="match status" value="1"/>
</dbReference>
<dbReference type="AlphaFoldDB" id="A0A5N0T9C1"/>
<reference evidence="5 6" key="1">
    <citation type="submission" date="2019-09" db="EMBL/GenBank/DDBJ databases">
        <title>Wenzhouxiangella sp. Genome sequencing and assembly.</title>
        <authorList>
            <person name="Zhang R."/>
        </authorList>
    </citation>
    <scope>NUCLEOTIDE SEQUENCE [LARGE SCALE GENOMIC DNA]</scope>
    <source>
        <strain evidence="5 6">W260</strain>
    </source>
</reference>
<evidence type="ECO:0000259" key="4">
    <source>
        <dbReference type="Pfam" id="PF00171"/>
    </source>
</evidence>
<dbReference type="Pfam" id="PF00171">
    <property type="entry name" value="Aldedh"/>
    <property type="match status" value="1"/>
</dbReference>
<evidence type="ECO:0000256" key="1">
    <source>
        <dbReference type="ARBA" id="ARBA00013048"/>
    </source>
</evidence>
<proteinExistence type="predicted"/>
<organism evidence="5 6">
    <name type="scientific">Marinihelvus fidelis</name>
    <dbReference type="NCBI Taxonomy" id="2613842"/>
    <lineage>
        <taxon>Bacteria</taxon>
        <taxon>Pseudomonadati</taxon>
        <taxon>Pseudomonadota</taxon>
        <taxon>Gammaproteobacteria</taxon>
        <taxon>Chromatiales</taxon>
        <taxon>Wenzhouxiangellaceae</taxon>
        <taxon>Marinihelvus</taxon>
    </lineage>
</organism>
<dbReference type="PROSITE" id="PS00070">
    <property type="entry name" value="ALDEHYDE_DEHYDR_CYS"/>
    <property type="match status" value="1"/>
</dbReference>
<dbReference type="Gene3D" id="3.40.309.10">
    <property type="entry name" value="Aldehyde Dehydrogenase, Chain A, domain 2"/>
    <property type="match status" value="1"/>
</dbReference>
<dbReference type="PANTHER" id="PTHR43866">
    <property type="entry name" value="MALONATE-SEMIALDEHYDE DEHYDROGENASE"/>
    <property type="match status" value="1"/>
</dbReference>
<dbReference type="PANTHER" id="PTHR43866:SF4">
    <property type="entry name" value="MALONATE-SEMIALDEHYDE DEHYDROGENASE"/>
    <property type="match status" value="1"/>
</dbReference>
<comment type="caution">
    <text evidence="5">The sequence shown here is derived from an EMBL/GenBank/DDBJ whole genome shotgun (WGS) entry which is preliminary data.</text>
</comment>
<dbReference type="Proteomes" id="UP000325372">
    <property type="component" value="Unassembled WGS sequence"/>
</dbReference>